<dbReference type="PANTHER" id="PTHR28668">
    <property type="entry name" value="TRANSMEMBRANE PROTEIN 234"/>
    <property type="match status" value="1"/>
</dbReference>
<feature type="transmembrane region" description="Helical" evidence="6">
    <location>
        <begin position="104"/>
        <end position="123"/>
    </location>
</feature>
<dbReference type="VEuPathDB" id="VectorBase:MDOMA2_001093"/>
<dbReference type="RefSeq" id="XP_005187719.2">
    <property type="nucleotide sequence ID" value="XM_005187662.4"/>
</dbReference>
<evidence type="ECO:0000256" key="3">
    <source>
        <dbReference type="ARBA" id="ARBA00022692"/>
    </source>
</evidence>
<evidence type="ECO:0008006" key="9">
    <source>
        <dbReference type="Google" id="ProtNLM"/>
    </source>
</evidence>
<dbReference type="SUPFAM" id="SSF103481">
    <property type="entry name" value="Multidrug resistance efflux transporter EmrE"/>
    <property type="match status" value="1"/>
</dbReference>
<proteinExistence type="inferred from homology"/>
<dbReference type="InterPro" id="IPR018908">
    <property type="entry name" value="TMEM234"/>
</dbReference>
<evidence type="ECO:0000313" key="8">
    <source>
        <dbReference type="EnsemblMetazoa" id="MDOA009477-PA"/>
    </source>
</evidence>
<reference evidence="8" key="1">
    <citation type="submission" date="2020-05" db="UniProtKB">
        <authorList>
            <consortium name="EnsemblMetazoa"/>
        </authorList>
    </citation>
    <scope>IDENTIFICATION</scope>
    <source>
        <strain evidence="8">Aabys</strain>
    </source>
</reference>
<gene>
    <name evidence="8" type="primary">101892120</name>
</gene>
<dbReference type="eggNOG" id="KOG4831">
    <property type="taxonomic scope" value="Eukaryota"/>
</dbReference>
<dbReference type="Pfam" id="PF10639">
    <property type="entry name" value="TMEM234"/>
    <property type="match status" value="1"/>
</dbReference>
<dbReference type="KEGG" id="mde:101892120"/>
<name>A0A1I8MXN7_MUSDO</name>
<organism evidence="8">
    <name type="scientific">Musca domestica</name>
    <name type="common">House fly</name>
    <dbReference type="NCBI Taxonomy" id="7370"/>
    <lineage>
        <taxon>Eukaryota</taxon>
        <taxon>Metazoa</taxon>
        <taxon>Ecdysozoa</taxon>
        <taxon>Arthropoda</taxon>
        <taxon>Hexapoda</taxon>
        <taxon>Insecta</taxon>
        <taxon>Pterygota</taxon>
        <taxon>Neoptera</taxon>
        <taxon>Endopterygota</taxon>
        <taxon>Diptera</taxon>
        <taxon>Brachycera</taxon>
        <taxon>Muscomorpha</taxon>
        <taxon>Muscoidea</taxon>
        <taxon>Muscidae</taxon>
        <taxon>Musca</taxon>
    </lineage>
</organism>
<dbReference type="VEuPathDB" id="VectorBase:MDOA009477"/>
<protein>
    <recommendedName>
        <fullName evidence="9">EamA domain-containing protein</fullName>
    </recommendedName>
</protein>
<evidence type="ECO:0000256" key="4">
    <source>
        <dbReference type="ARBA" id="ARBA00022989"/>
    </source>
</evidence>
<evidence type="ECO:0000256" key="6">
    <source>
        <dbReference type="SAM" id="Phobius"/>
    </source>
</evidence>
<feature type="transmembrane region" description="Helical" evidence="6">
    <location>
        <begin position="76"/>
        <end position="98"/>
    </location>
</feature>
<dbReference type="PANTHER" id="PTHR28668:SF1">
    <property type="entry name" value="TRANSMEMBRANE PROTEIN 234"/>
    <property type="match status" value="1"/>
</dbReference>
<evidence type="ECO:0000256" key="1">
    <source>
        <dbReference type="ARBA" id="ARBA00004141"/>
    </source>
</evidence>
<dbReference type="OrthoDB" id="43458at2759"/>
<evidence type="ECO:0000256" key="7">
    <source>
        <dbReference type="SAM" id="SignalP"/>
    </source>
</evidence>
<dbReference type="STRING" id="7370.A0A1I8MXN7"/>
<keyword evidence="4 6" id="KW-1133">Transmembrane helix</keyword>
<evidence type="ECO:0000256" key="2">
    <source>
        <dbReference type="ARBA" id="ARBA00005977"/>
    </source>
</evidence>
<keyword evidence="5 6" id="KW-0472">Membrane</keyword>
<dbReference type="GO" id="GO:0016020">
    <property type="term" value="C:membrane"/>
    <property type="evidence" value="ECO:0007669"/>
    <property type="project" value="UniProtKB-SubCell"/>
</dbReference>
<dbReference type="InterPro" id="IPR037185">
    <property type="entry name" value="EmrE-like"/>
</dbReference>
<feature type="chain" id="PRO_5044560979" description="EamA domain-containing protein" evidence="7">
    <location>
        <begin position="20"/>
        <end position="136"/>
    </location>
</feature>
<comment type="subcellular location">
    <subcellularLocation>
        <location evidence="1">Membrane</location>
        <topology evidence="1">Multi-pass membrane protein</topology>
    </subcellularLocation>
</comment>
<dbReference type="AlphaFoldDB" id="A0A1I8MXN7"/>
<evidence type="ECO:0000256" key="5">
    <source>
        <dbReference type="ARBA" id="ARBA00023136"/>
    </source>
</evidence>
<keyword evidence="7" id="KW-0732">Signal</keyword>
<dbReference type="EnsemblMetazoa" id="MDOA009477-RA">
    <property type="protein sequence ID" value="MDOA009477-PA"/>
    <property type="gene ID" value="MDOA009477"/>
</dbReference>
<feature type="signal peptide" evidence="7">
    <location>
        <begin position="1"/>
        <end position="19"/>
    </location>
</feature>
<feature type="transmembrane region" description="Helical" evidence="6">
    <location>
        <begin position="51"/>
        <end position="69"/>
    </location>
</feature>
<sequence length="136" mass="15059">MFNILCLICVGVLWGCTNPFIRRGSEGIEQINTGSSSKNLWLELKTIALRLKYWIPFGLNQLGSVVYVWTLQFCEIIIAVPVANSLTFAFTAITGYLLGEKIPGRNVIVGTLLVCMGSSIMLYDQALREQAVIETP</sequence>
<keyword evidence="3 6" id="KW-0812">Transmembrane</keyword>
<accession>A0A1I8MXN7</accession>
<comment type="similarity">
    <text evidence="2">Belongs to the TMEM234 family.</text>
</comment>